<feature type="binding site" evidence="1">
    <location>
        <position position="22"/>
    </location>
    <ligand>
        <name>substrate</name>
    </ligand>
</feature>
<dbReference type="SUPFAM" id="SSF143560">
    <property type="entry name" value="MK0786-like"/>
    <property type="match status" value="1"/>
</dbReference>
<proteinExistence type="inferred from homology"/>
<dbReference type="InterPro" id="IPR007181">
    <property type="entry name" value="MtpD_C"/>
</dbReference>
<dbReference type="HAMAP" id="MF_02130">
    <property type="entry name" value="DHNA_arch"/>
    <property type="match status" value="1"/>
</dbReference>
<dbReference type="EC" id="4.1.2.25" evidence="1"/>
<reference evidence="3" key="1">
    <citation type="submission" date="2020-06" db="EMBL/GenBank/DDBJ databases">
        <title>Unique genomic features of the anaerobic methanotrophic archaea.</title>
        <authorList>
            <person name="Chadwick G.L."/>
            <person name="Skennerton C.T."/>
            <person name="Laso-Perez R."/>
            <person name="Leu A.O."/>
            <person name="Speth D.R."/>
            <person name="Yu H."/>
            <person name="Morgan-Lang C."/>
            <person name="Hatzenpichler R."/>
            <person name="Goudeau D."/>
            <person name="Malmstrom R."/>
            <person name="Brazelton W.J."/>
            <person name="Woyke T."/>
            <person name="Hallam S.J."/>
            <person name="Tyson G.W."/>
            <person name="Wegener G."/>
            <person name="Boetius A."/>
            <person name="Orphan V."/>
        </authorList>
    </citation>
    <scope>NUCLEOTIDE SEQUENCE</scope>
</reference>
<dbReference type="InterPro" id="IPR036839">
    <property type="entry name" value="MptD_sf"/>
</dbReference>
<dbReference type="UniPathway" id="UPA00065"/>
<dbReference type="Pfam" id="PF04038">
    <property type="entry name" value="DHNA"/>
    <property type="match status" value="1"/>
</dbReference>
<comment type="pathway">
    <text evidence="1">Cofactor biosynthesis; 5,6,7,8-tetrahydromethanopterin biosynthesis.</text>
</comment>
<feature type="domain" description="Dihydroneopterin aldolase MtpD C-terminal" evidence="2">
    <location>
        <begin position="15"/>
        <end position="121"/>
    </location>
</feature>
<dbReference type="GO" id="GO:2001118">
    <property type="term" value="P:tetrahydromethanopterin biosynthetic process"/>
    <property type="evidence" value="ECO:0007669"/>
    <property type="project" value="UniProtKB-UniRule"/>
</dbReference>
<comment type="catalytic activity">
    <reaction evidence="1">
        <text>7,8-dihydroneopterin = 6-hydroxymethyl-7,8-dihydropterin + glycolaldehyde</text>
        <dbReference type="Rhea" id="RHEA:10540"/>
        <dbReference type="ChEBI" id="CHEBI:17001"/>
        <dbReference type="ChEBI" id="CHEBI:17071"/>
        <dbReference type="ChEBI" id="CHEBI:44841"/>
        <dbReference type="EC" id="4.1.2.25"/>
    </reaction>
</comment>
<keyword evidence="1 3" id="KW-0456">Lyase</keyword>
<evidence type="ECO:0000256" key="1">
    <source>
        <dbReference type="HAMAP-Rule" id="MF_02130"/>
    </source>
</evidence>
<comment type="subunit">
    <text evidence="1">Homotetramer.</text>
</comment>
<accession>A0A7G9Z8C0</accession>
<feature type="binding site" evidence="1">
    <location>
        <position position="118"/>
    </location>
    <ligand>
        <name>substrate</name>
    </ligand>
</feature>
<dbReference type="EMBL" id="MT631657">
    <property type="protein sequence ID" value="QNO56504.1"/>
    <property type="molecule type" value="Genomic_DNA"/>
</dbReference>
<name>A0A7G9Z8C0_9EURY</name>
<comment type="similarity">
    <text evidence="1">Belongs to the archaeal dihydroneopterin aldolase family.</text>
</comment>
<organism evidence="3">
    <name type="scientific">Candidatus Methanophaga sp. ANME-1 ERB7</name>
    <dbReference type="NCBI Taxonomy" id="2759913"/>
    <lineage>
        <taxon>Archaea</taxon>
        <taxon>Methanobacteriati</taxon>
        <taxon>Methanobacteriota</taxon>
        <taxon>Stenosarchaea group</taxon>
        <taxon>Methanomicrobia</taxon>
        <taxon>Candidatus Methanophagales</taxon>
        <taxon>Candidatus Methanophagaceae</taxon>
        <taxon>Candidatus Methanophaga</taxon>
    </lineage>
</organism>
<comment type="function">
    <text evidence="1">Catalyzes the conversion of 7,8-dihydroneopterin (H2Neo) to 6-hydroxymethyl-7,8-dihydropterin (6-HMD).</text>
</comment>
<evidence type="ECO:0000259" key="2">
    <source>
        <dbReference type="Pfam" id="PF04038"/>
    </source>
</evidence>
<sequence length="126" mass="14692">MEEESGLWIEEKVLDRDIAVFEAGIKLGALYHQFIGTPVSTATVEVLETAIERSVSLQPWVNAVEVEIDREKVRENENEFRYCELRGEMLDVNVVVRYEEVEVHARVKYEEDMGYPLMRVEKVLMK</sequence>
<gene>
    <name evidence="1 3" type="primary">mptD</name>
    <name evidence="3" type="ORF">LPLLKDDP_00037</name>
</gene>
<evidence type="ECO:0000313" key="3">
    <source>
        <dbReference type="EMBL" id="QNO56504.1"/>
    </source>
</evidence>
<dbReference type="GO" id="GO:0004150">
    <property type="term" value="F:dihydroneopterin aldolase activity"/>
    <property type="evidence" value="ECO:0007669"/>
    <property type="project" value="UniProtKB-UniRule"/>
</dbReference>
<dbReference type="AlphaFoldDB" id="A0A7G9Z8C0"/>
<protein>
    <recommendedName>
        <fullName evidence="1">Dihydroneopterin aldolase</fullName>
        <shortName evidence="1">DHNA</shortName>
        <ecNumber evidence="1">4.1.2.25</ecNumber>
    </recommendedName>
    <alternativeName>
        <fullName evidence="1">7,8-dihydroneopterin aldolase</fullName>
    </alternativeName>
</protein>
<dbReference type="Gene3D" id="3.30.1300.20">
    <property type="entry name" value="7,8-dihydroneopterin aldolase (MptD)"/>
    <property type="match status" value="1"/>
</dbReference>
<dbReference type="InterPro" id="IPR027508">
    <property type="entry name" value="DHN_aldolase_MptD"/>
</dbReference>